<proteinExistence type="predicted"/>
<evidence type="ECO:0000313" key="1">
    <source>
        <dbReference type="EMBL" id="SVB52688.1"/>
    </source>
</evidence>
<dbReference type="AlphaFoldDB" id="A0A382EPS1"/>
<dbReference type="EMBL" id="UINC01045661">
    <property type="protein sequence ID" value="SVB52688.1"/>
    <property type="molecule type" value="Genomic_DNA"/>
</dbReference>
<sequence length="22" mass="2534">MQANIRRYDIDAIRVLALCSLV</sequence>
<gene>
    <name evidence="1" type="ORF">METZ01_LOCUS205542</name>
</gene>
<accession>A0A382EPS1</accession>
<feature type="non-terminal residue" evidence="1">
    <location>
        <position position="22"/>
    </location>
</feature>
<reference evidence="1" key="1">
    <citation type="submission" date="2018-05" db="EMBL/GenBank/DDBJ databases">
        <authorList>
            <person name="Lanie J.A."/>
            <person name="Ng W.-L."/>
            <person name="Kazmierczak K.M."/>
            <person name="Andrzejewski T.M."/>
            <person name="Davidsen T.M."/>
            <person name="Wayne K.J."/>
            <person name="Tettelin H."/>
            <person name="Glass J.I."/>
            <person name="Rusch D."/>
            <person name="Podicherti R."/>
            <person name="Tsui H.-C.T."/>
            <person name="Winkler M.E."/>
        </authorList>
    </citation>
    <scope>NUCLEOTIDE SEQUENCE</scope>
</reference>
<organism evidence="1">
    <name type="scientific">marine metagenome</name>
    <dbReference type="NCBI Taxonomy" id="408172"/>
    <lineage>
        <taxon>unclassified sequences</taxon>
        <taxon>metagenomes</taxon>
        <taxon>ecological metagenomes</taxon>
    </lineage>
</organism>
<feature type="non-terminal residue" evidence="1">
    <location>
        <position position="1"/>
    </location>
</feature>
<name>A0A382EPS1_9ZZZZ</name>
<protein>
    <submittedName>
        <fullName evidence="1">Uncharacterized protein</fullName>
    </submittedName>
</protein>